<dbReference type="RefSeq" id="WP_084906849.1">
    <property type="nucleotide sequence ID" value="NZ_CP020738.1"/>
</dbReference>
<protein>
    <recommendedName>
        <fullName evidence="5">Secreted protein</fullName>
    </recommendedName>
</protein>
<name>A0A2A4FBS7_9BURK</name>
<accession>A0A2A4FBS7</accession>
<proteinExistence type="predicted"/>
<evidence type="ECO:0008006" key="5">
    <source>
        <dbReference type="Google" id="ProtNLM"/>
    </source>
</evidence>
<feature type="signal peptide" evidence="2">
    <location>
        <begin position="1"/>
        <end position="25"/>
    </location>
</feature>
<dbReference type="AlphaFoldDB" id="A0A2A4FBS7"/>
<evidence type="ECO:0000313" key="3">
    <source>
        <dbReference type="EMBL" id="PCE30044.1"/>
    </source>
</evidence>
<dbReference type="Proteomes" id="UP000217994">
    <property type="component" value="Unassembled WGS sequence"/>
</dbReference>
<dbReference type="EMBL" id="MTZU01000071">
    <property type="protein sequence ID" value="PCE30044.1"/>
    <property type="molecule type" value="Genomic_DNA"/>
</dbReference>
<reference evidence="3 4" key="1">
    <citation type="submission" date="2017-01" db="EMBL/GenBank/DDBJ databases">
        <title>Whole-Genome Shotgun Sequencing of Two beta-Proteobacterial Species in Search of the Bulgecin Biosynthetic Cluster.</title>
        <authorList>
            <person name="Horsman M.E."/>
            <person name="Marous D.R."/>
            <person name="Li R."/>
            <person name="Oliver R.A."/>
            <person name="Byun B."/>
            <person name="Emrich S.J."/>
            <person name="Boggess B."/>
            <person name="Townsend C.A."/>
            <person name="Mobashery S."/>
        </authorList>
    </citation>
    <scope>NUCLEOTIDE SEQUENCE [LARGE SCALE GENOMIC DNA]</scope>
    <source>
        <strain evidence="3 4">ATCC 31433</strain>
    </source>
</reference>
<comment type="caution">
    <text evidence="3">The sequence shown here is derived from an EMBL/GenBank/DDBJ whole genome shotgun (WGS) entry which is preliminary data.</text>
</comment>
<gene>
    <name evidence="3" type="ORF">BZL54_23045</name>
</gene>
<evidence type="ECO:0000256" key="2">
    <source>
        <dbReference type="SAM" id="SignalP"/>
    </source>
</evidence>
<evidence type="ECO:0000313" key="4">
    <source>
        <dbReference type="Proteomes" id="UP000217994"/>
    </source>
</evidence>
<organism evidence="3 4">
    <name type="scientific">Burkholderia ubonensis subsp. mesacidophila</name>
    <dbReference type="NCBI Taxonomy" id="265293"/>
    <lineage>
        <taxon>Bacteria</taxon>
        <taxon>Pseudomonadati</taxon>
        <taxon>Pseudomonadota</taxon>
        <taxon>Betaproteobacteria</taxon>
        <taxon>Burkholderiales</taxon>
        <taxon>Burkholderiaceae</taxon>
        <taxon>Burkholderia</taxon>
        <taxon>Burkholderia cepacia complex</taxon>
    </lineage>
</organism>
<keyword evidence="1" id="KW-0175">Coiled coil</keyword>
<evidence type="ECO:0000256" key="1">
    <source>
        <dbReference type="SAM" id="Coils"/>
    </source>
</evidence>
<keyword evidence="2" id="KW-0732">Signal</keyword>
<feature type="coiled-coil region" evidence="1">
    <location>
        <begin position="100"/>
        <end position="128"/>
    </location>
</feature>
<feature type="chain" id="PRO_5012901269" description="Secreted protein" evidence="2">
    <location>
        <begin position="26"/>
        <end position="179"/>
    </location>
</feature>
<sequence>MLIRKPVRLAVVCVLTISIAQQSFAGSCTMRTQMESAQEIERTRRQASIEPDQKQLELFNQLEQACLENFPDVNTQGLLGGQIISMFLNKVKQTSCKNLADKARKTTQEAMAQAQQAAQKAIDDLQNKVTGALNGAGVPPGATNVLIDSTKGMINDAIQSESSRGILDQISGSLGRLFQ</sequence>
<dbReference type="GeneID" id="69001286"/>
<dbReference type="PROSITE" id="PS51257">
    <property type="entry name" value="PROKAR_LIPOPROTEIN"/>
    <property type="match status" value="1"/>
</dbReference>